<dbReference type="Gene3D" id="3.40.50.300">
    <property type="entry name" value="P-loop containing nucleotide triphosphate hydrolases"/>
    <property type="match status" value="2"/>
</dbReference>
<reference evidence="8" key="1">
    <citation type="submission" date="2017-04" db="EMBL/GenBank/DDBJ databases">
        <title>Plasmodium gonderi genome.</title>
        <authorList>
            <person name="Arisue N."/>
            <person name="Honma H."/>
            <person name="Kawai S."/>
            <person name="Tougan T."/>
            <person name="Tanabe K."/>
            <person name="Horii T."/>
        </authorList>
    </citation>
    <scope>NUCLEOTIDE SEQUENCE [LARGE SCALE GENOMIC DNA]</scope>
    <source>
        <strain evidence="8">ATCC 30045</strain>
    </source>
</reference>
<protein>
    <recommendedName>
        <fullName evidence="2">Structural maintenance of chromosomes protein 5</fullName>
    </recommendedName>
</protein>
<dbReference type="SUPFAM" id="SSF52540">
    <property type="entry name" value="P-loop containing nucleoside triphosphate hydrolases"/>
    <property type="match status" value="2"/>
</dbReference>
<comment type="caution">
    <text evidence="7">The sequence shown here is derived from an EMBL/GenBank/DDBJ whole genome shotgun (WGS) entry which is preliminary data.</text>
</comment>
<feature type="coiled-coil region" evidence="4">
    <location>
        <begin position="771"/>
        <end position="812"/>
    </location>
</feature>
<dbReference type="GO" id="GO:0030915">
    <property type="term" value="C:Smc5-Smc6 complex"/>
    <property type="evidence" value="ECO:0007669"/>
    <property type="project" value="TreeGrafter"/>
</dbReference>
<feature type="compositionally biased region" description="Basic residues" evidence="5">
    <location>
        <begin position="1"/>
        <end position="11"/>
    </location>
</feature>
<dbReference type="AlphaFoldDB" id="A0A1Y1JES6"/>
<keyword evidence="3 4" id="KW-0175">Coiled coil</keyword>
<feature type="region of interest" description="Disordered" evidence="5">
    <location>
        <begin position="1"/>
        <end position="57"/>
    </location>
</feature>
<dbReference type="GO" id="GO:0016887">
    <property type="term" value="F:ATP hydrolysis activity"/>
    <property type="evidence" value="ECO:0007669"/>
    <property type="project" value="InterPro"/>
</dbReference>
<feature type="coiled-coil region" evidence="4">
    <location>
        <begin position="276"/>
        <end position="498"/>
    </location>
</feature>
<keyword evidence="8" id="KW-1185">Reference proteome</keyword>
<dbReference type="GO" id="GO:0005634">
    <property type="term" value="C:nucleus"/>
    <property type="evidence" value="ECO:0007669"/>
    <property type="project" value="TreeGrafter"/>
</dbReference>
<dbReference type="OMA" id="RFWTSQP"/>
<dbReference type="PANTHER" id="PTHR45916:SF1">
    <property type="entry name" value="STRUCTURAL MAINTENANCE OF CHROMOSOMES PROTEIN 5"/>
    <property type="match status" value="1"/>
</dbReference>
<gene>
    <name evidence="7" type="ORF">PGO_092060</name>
</gene>
<dbReference type="OrthoDB" id="10254973at2759"/>
<proteinExistence type="inferred from homology"/>
<organism evidence="7 8">
    <name type="scientific">Plasmodium gonderi</name>
    <dbReference type="NCBI Taxonomy" id="77519"/>
    <lineage>
        <taxon>Eukaryota</taxon>
        <taxon>Sar</taxon>
        <taxon>Alveolata</taxon>
        <taxon>Apicomplexa</taxon>
        <taxon>Aconoidasida</taxon>
        <taxon>Haemosporida</taxon>
        <taxon>Plasmodiidae</taxon>
        <taxon>Plasmodium</taxon>
        <taxon>Plasmodium (Plasmodium)</taxon>
    </lineage>
</organism>
<evidence type="ECO:0000256" key="2">
    <source>
        <dbReference type="ARBA" id="ARBA00018687"/>
    </source>
</evidence>
<feature type="coiled-coil region" evidence="4">
    <location>
        <begin position="991"/>
        <end position="1032"/>
    </location>
</feature>
<dbReference type="Pfam" id="PF13476">
    <property type="entry name" value="AAA_23"/>
    <property type="match status" value="1"/>
</dbReference>
<evidence type="ECO:0000313" key="8">
    <source>
        <dbReference type="Proteomes" id="UP000195521"/>
    </source>
</evidence>
<evidence type="ECO:0000256" key="3">
    <source>
        <dbReference type="ARBA" id="ARBA00023054"/>
    </source>
</evidence>
<dbReference type="InterPro" id="IPR027417">
    <property type="entry name" value="P-loop_NTPase"/>
</dbReference>
<dbReference type="InterPro" id="IPR038729">
    <property type="entry name" value="Rad50/SbcC_AAA"/>
</dbReference>
<dbReference type="PANTHER" id="PTHR45916">
    <property type="entry name" value="STRUCTURAL MAINTENANCE OF CHROMOSOMES PROTEIN 5"/>
    <property type="match status" value="1"/>
</dbReference>
<evidence type="ECO:0000256" key="4">
    <source>
        <dbReference type="SAM" id="Coils"/>
    </source>
</evidence>
<evidence type="ECO:0000313" key="7">
    <source>
        <dbReference type="EMBL" id="GAW81006.1"/>
    </source>
</evidence>
<feature type="compositionally biased region" description="Basic and acidic residues" evidence="5">
    <location>
        <begin position="17"/>
        <end position="47"/>
    </location>
</feature>
<comment type="similarity">
    <text evidence="1">Belongs to the SMC family. SMC5 subfamily.</text>
</comment>
<dbReference type="GO" id="GO:0000724">
    <property type="term" value="P:double-strand break repair via homologous recombination"/>
    <property type="evidence" value="ECO:0007669"/>
    <property type="project" value="TreeGrafter"/>
</dbReference>
<dbReference type="GeneID" id="39747724"/>
<sequence length="1220" mass="145488">MDFPNKRKLIKPKILFSKKETKARKRDDSTAYSHVKSEERSGGRPDVLDDEQEVKNSKVNANEYCPFRKNSKWNEKERKETSKRRNIPRIDIDNGERNEGEYLKLMKKGAVIEITVFNWMVFSGPVTLKAKEGINLIAAANASGKSSLVCALVFGLGYNSSILSRNKELINYIKKGEKKSFIEIKLKKDDRTNTCIKRIMNIIENKVETFWFVNYKKVNFTEIQSIQKEFHLNLDNLITFMPQENVSKFSRLSPEELFECTLLAIDKSLLDKYNYLKKLIQEKKEREHAIQLYEHQIKEEEKLIKDLEEKKGKFENLKKLLAKVKTYRVKKSIIAINMKKEELANVKEKIDNLMKDKDEHFETLKQYLSELEKCHKVINNLTMKHYCEKKKIKDATNRYVKMNVQLEEIEVEIVNEEKIMEDTVQHMYENMEYIKNLDKKRKNIQEEMEKIEEFFREKLPPLGIEKYTNSSSLQVAEEKKIETELNDLTNKNKQFLMRKYALQTEYASLVEKLRKRQNYENIQEEKFLNNIEFALRERIMNYKRNIKNIVQTHELLSESVLENIKKKYDESKITSKNDMNGEIIDELSKRNIIYGPLCRYIKCIKPQFDYVLEFSLRKYFNSFLLIEKENTALLEALYKQYKLSVITMSKENHKFCCVTNEMKERGVECFIYELFESPKIIKNGLINFIPINVSFIVREGTFKNKTTKDINEFNNFMLLEISKQINERVGSLLYFCENNVHRYRISTYDQNVYMDNFSYIDKRCKILYHISHEVKKDIQKLEERKKECESELQILKSRMEELDLLKKRKNDEYNKIILLKNEINIKRKKKIILQKELKNVHEHLNLYLKGEQLIDEKKNAITKCINQLNEKKIKICNDYFDLLKRHKMNDIEALTIWRRLSQWKRYLSLIKSENVENEKKHQLFKNQIEIEKTKYSLLTHDLTELEELLKVQKAELTKEEVKSLKDINISLEQIDNILQECSIQQRIYNNLDKSEEKYNILASSIERHNENVKKKKEEMDNLKKLMQFNNEQIQFILPSWVNQINECIIFLNHNLEKFMNFINSDYSAKIELAKKNDLFEKCQLFIKVKFKKNAPFLLLSVSHQSGGERSLTTMLYILSIQKLTKNGFYVLDELNQGLDNTNEKKIFELLSCLSNPSMYKQHFMHHYDYKYIQIDYHSKPQYFILTPQIIRDIFFKGITVHYLFNGFGVLSNQFDTLSTV</sequence>
<evidence type="ECO:0000256" key="1">
    <source>
        <dbReference type="ARBA" id="ARBA00010171"/>
    </source>
</evidence>
<dbReference type="GO" id="GO:0003697">
    <property type="term" value="F:single-stranded DNA binding"/>
    <property type="evidence" value="ECO:0007669"/>
    <property type="project" value="TreeGrafter"/>
</dbReference>
<dbReference type="Proteomes" id="UP000195521">
    <property type="component" value="Unassembled WGS sequence"/>
</dbReference>
<dbReference type="RefSeq" id="XP_028543595.1">
    <property type="nucleotide sequence ID" value="XM_028687794.1"/>
</dbReference>
<evidence type="ECO:0000259" key="6">
    <source>
        <dbReference type="Pfam" id="PF13476"/>
    </source>
</evidence>
<evidence type="ECO:0000256" key="5">
    <source>
        <dbReference type="SAM" id="MobiDB-lite"/>
    </source>
</evidence>
<accession>A0A1Y1JES6</accession>
<feature type="coiled-coil region" evidence="4">
    <location>
        <begin position="935"/>
        <end position="962"/>
    </location>
</feature>
<dbReference type="EMBL" id="BDQF01000010">
    <property type="protein sequence ID" value="GAW81006.1"/>
    <property type="molecule type" value="Genomic_DNA"/>
</dbReference>
<name>A0A1Y1JES6_PLAGO</name>
<feature type="domain" description="Rad50/SbcC-type AAA" evidence="6">
    <location>
        <begin position="114"/>
        <end position="310"/>
    </location>
</feature>